<evidence type="ECO:0000313" key="2">
    <source>
        <dbReference type="EMBL" id="CAE0263880.1"/>
    </source>
</evidence>
<dbReference type="SUPFAM" id="SSF52540">
    <property type="entry name" value="P-loop containing nucleoside triphosphate hydrolases"/>
    <property type="match status" value="1"/>
</dbReference>
<sequence length="225" mass="24175">MAGILDAVDAEVVNESRPIVIDFVGRSGGGKSTLVAHVCDKHAPAVYSPSFGQCATDTVWNLVSSKSGKLRKVRVRCREGYDDGQAHGVVYVCSIADKIGIDELRKAAALFQSESDIESDTGSTRSVPSPSPFPSRGGGTRGKVTAADILRSPAAADRVTRVIALTKVDLIYEAQDTAEDIKGIADSLKTTLFPLDLRVRRNCIDRLKAMINLICDNTLATFKYT</sequence>
<feature type="region of interest" description="Disordered" evidence="1">
    <location>
        <begin position="118"/>
        <end position="142"/>
    </location>
</feature>
<gene>
    <name evidence="2" type="ORF">PBIL07802_LOCUS26183</name>
</gene>
<dbReference type="EMBL" id="HBIB01040265">
    <property type="protein sequence ID" value="CAE0263880.1"/>
    <property type="molecule type" value="Transcribed_RNA"/>
</dbReference>
<protein>
    <submittedName>
        <fullName evidence="2">Uncharacterized protein</fullName>
    </submittedName>
</protein>
<proteinExistence type="predicted"/>
<dbReference type="Gene3D" id="3.40.50.300">
    <property type="entry name" value="P-loop containing nucleotide triphosphate hydrolases"/>
    <property type="match status" value="1"/>
</dbReference>
<accession>A0A7S3GEM3</accession>
<organism evidence="2">
    <name type="scientific">Palpitomonas bilix</name>
    <dbReference type="NCBI Taxonomy" id="652834"/>
    <lineage>
        <taxon>Eukaryota</taxon>
        <taxon>Eukaryota incertae sedis</taxon>
    </lineage>
</organism>
<dbReference type="InterPro" id="IPR027417">
    <property type="entry name" value="P-loop_NTPase"/>
</dbReference>
<reference evidence="2" key="1">
    <citation type="submission" date="2021-01" db="EMBL/GenBank/DDBJ databases">
        <authorList>
            <person name="Corre E."/>
            <person name="Pelletier E."/>
            <person name="Niang G."/>
            <person name="Scheremetjew M."/>
            <person name="Finn R."/>
            <person name="Kale V."/>
            <person name="Holt S."/>
            <person name="Cochrane G."/>
            <person name="Meng A."/>
            <person name="Brown T."/>
            <person name="Cohen L."/>
        </authorList>
    </citation>
    <scope>NUCLEOTIDE SEQUENCE</scope>
    <source>
        <strain evidence="2">NIES-2562</strain>
    </source>
</reference>
<name>A0A7S3GEM3_9EUKA</name>
<evidence type="ECO:0000256" key="1">
    <source>
        <dbReference type="SAM" id="MobiDB-lite"/>
    </source>
</evidence>
<dbReference type="AlphaFoldDB" id="A0A7S3GEM3"/>